<evidence type="ECO:0000313" key="2">
    <source>
        <dbReference type="EMBL" id="KZT72182.1"/>
    </source>
</evidence>
<feature type="chain" id="PRO_5007866518" description="Glycopeptide" evidence="1">
    <location>
        <begin position="23"/>
        <end position="166"/>
    </location>
</feature>
<dbReference type="AlphaFoldDB" id="A0A165SLN5"/>
<organism evidence="2 3">
    <name type="scientific">Daedalea quercina L-15889</name>
    <dbReference type="NCBI Taxonomy" id="1314783"/>
    <lineage>
        <taxon>Eukaryota</taxon>
        <taxon>Fungi</taxon>
        <taxon>Dikarya</taxon>
        <taxon>Basidiomycota</taxon>
        <taxon>Agaricomycotina</taxon>
        <taxon>Agaricomycetes</taxon>
        <taxon>Polyporales</taxon>
        <taxon>Fomitopsis</taxon>
    </lineage>
</organism>
<evidence type="ECO:0008006" key="4">
    <source>
        <dbReference type="Google" id="ProtNLM"/>
    </source>
</evidence>
<reference evidence="2 3" key="1">
    <citation type="journal article" date="2016" name="Mol. Biol. Evol.">
        <title>Comparative Genomics of Early-Diverging Mushroom-Forming Fungi Provides Insights into the Origins of Lignocellulose Decay Capabilities.</title>
        <authorList>
            <person name="Nagy L.G."/>
            <person name="Riley R."/>
            <person name="Tritt A."/>
            <person name="Adam C."/>
            <person name="Daum C."/>
            <person name="Floudas D."/>
            <person name="Sun H."/>
            <person name="Yadav J.S."/>
            <person name="Pangilinan J."/>
            <person name="Larsson K.H."/>
            <person name="Matsuura K."/>
            <person name="Barry K."/>
            <person name="Labutti K."/>
            <person name="Kuo R."/>
            <person name="Ohm R.A."/>
            <person name="Bhattacharya S.S."/>
            <person name="Shirouzu T."/>
            <person name="Yoshinaga Y."/>
            <person name="Martin F.M."/>
            <person name="Grigoriev I.V."/>
            <person name="Hibbett D.S."/>
        </authorList>
    </citation>
    <scope>NUCLEOTIDE SEQUENCE [LARGE SCALE GENOMIC DNA]</scope>
    <source>
        <strain evidence="2 3">L-15889</strain>
    </source>
</reference>
<keyword evidence="1" id="KW-0732">Signal</keyword>
<keyword evidence="3" id="KW-1185">Reference proteome</keyword>
<dbReference type="EMBL" id="KV429042">
    <property type="protein sequence ID" value="KZT72182.1"/>
    <property type="molecule type" value="Genomic_DNA"/>
</dbReference>
<accession>A0A165SLN5</accession>
<protein>
    <recommendedName>
        <fullName evidence="4">Glycopeptide</fullName>
    </recommendedName>
</protein>
<feature type="non-terminal residue" evidence="2">
    <location>
        <position position="166"/>
    </location>
</feature>
<feature type="signal peptide" evidence="1">
    <location>
        <begin position="1"/>
        <end position="22"/>
    </location>
</feature>
<evidence type="ECO:0000313" key="3">
    <source>
        <dbReference type="Proteomes" id="UP000076727"/>
    </source>
</evidence>
<dbReference type="Proteomes" id="UP000076727">
    <property type="component" value="Unassembled WGS sequence"/>
</dbReference>
<gene>
    <name evidence="2" type="ORF">DAEQUDRAFT_664906</name>
</gene>
<dbReference type="OrthoDB" id="3342934at2759"/>
<name>A0A165SLN5_9APHY</name>
<proteinExistence type="predicted"/>
<dbReference type="STRING" id="1314783.A0A165SLN5"/>
<evidence type="ECO:0000256" key="1">
    <source>
        <dbReference type="SAM" id="SignalP"/>
    </source>
</evidence>
<sequence length="166" mass="17152">MSLAFLSAALATALLATAGVNAESHTVRFANLCGSGTPTLIGDGGILSTGEDYTSDGPFESGLAYVVYSSDFFRITCDYNGEECLIVEMTLGNPTVPGGGSSTDISAIAPHAFNVQTSFSYYGSCNNTGADCASEGCTDAFYSPDDNQVQVACEDDNVNLLIAFCA</sequence>